<organism evidence="3 4">
    <name type="scientific">Novosphingobium cyanobacteriorum</name>
    <dbReference type="NCBI Taxonomy" id="3024215"/>
    <lineage>
        <taxon>Bacteria</taxon>
        <taxon>Pseudomonadati</taxon>
        <taxon>Pseudomonadota</taxon>
        <taxon>Alphaproteobacteria</taxon>
        <taxon>Sphingomonadales</taxon>
        <taxon>Sphingomonadaceae</taxon>
        <taxon>Novosphingobium</taxon>
    </lineage>
</organism>
<dbReference type="SUPFAM" id="SSF51735">
    <property type="entry name" value="NAD(P)-binding Rossmann-fold domains"/>
    <property type="match status" value="1"/>
</dbReference>
<evidence type="ECO:0000313" key="3">
    <source>
        <dbReference type="EMBL" id="MDF8335351.1"/>
    </source>
</evidence>
<dbReference type="InterPro" id="IPR036291">
    <property type="entry name" value="NAD(P)-bd_dom_sf"/>
</dbReference>
<dbReference type="GO" id="GO:0047936">
    <property type="term" value="F:glucose 1-dehydrogenase [NAD(P)+] activity"/>
    <property type="evidence" value="ECO:0007669"/>
    <property type="project" value="UniProtKB-EC"/>
</dbReference>
<comment type="caution">
    <text evidence="3">The sequence shown here is derived from an EMBL/GenBank/DDBJ whole genome shotgun (WGS) entry which is preliminary data.</text>
</comment>
<dbReference type="PANTHER" id="PTHR42760">
    <property type="entry name" value="SHORT-CHAIN DEHYDROGENASES/REDUCTASES FAMILY MEMBER"/>
    <property type="match status" value="1"/>
</dbReference>
<name>A0ABT6CN52_9SPHN</name>
<gene>
    <name evidence="3" type="ORF">POM99_19265</name>
</gene>
<dbReference type="PRINTS" id="PR00080">
    <property type="entry name" value="SDRFAMILY"/>
</dbReference>
<reference evidence="3 4" key="1">
    <citation type="submission" date="2023-03" db="EMBL/GenBank/DDBJ databases">
        <title>Novosphingobium cyanobacteriorum sp. nov., isolated from a eutrophic reservoir during the Microcystis bloom period.</title>
        <authorList>
            <person name="Kang M."/>
            <person name="Le V."/>
            <person name="Ko S.-R."/>
            <person name="Lee S.-A."/>
            <person name="Ahn C.-Y."/>
        </authorList>
    </citation>
    <scope>NUCLEOTIDE SEQUENCE [LARGE SCALE GENOMIC DNA]</scope>
    <source>
        <strain evidence="3 4">HBC54</strain>
    </source>
</reference>
<evidence type="ECO:0000256" key="2">
    <source>
        <dbReference type="ARBA" id="ARBA00023002"/>
    </source>
</evidence>
<dbReference type="InterPro" id="IPR002347">
    <property type="entry name" value="SDR_fam"/>
</dbReference>
<dbReference type="EC" id="1.1.1.47" evidence="3"/>
<dbReference type="PROSITE" id="PS00061">
    <property type="entry name" value="ADH_SHORT"/>
    <property type="match status" value="1"/>
</dbReference>
<dbReference type="Pfam" id="PF13561">
    <property type="entry name" value="adh_short_C2"/>
    <property type="match status" value="1"/>
</dbReference>
<proteinExistence type="inferred from homology"/>
<protein>
    <submittedName>
        <fullName evidence="3">Glucose 1-dehydrogenase</fullName>
        <ecNumber evidence="3">1.1.1.47</ecNumber>
    </submittedName>
</protein>
<dbReference type="Proteomes" id="UP001222770">
    <property type="component" value="Unassembled WGS sequence"/>
</dbReference>
<dbReference type="NCBIfam" id="NF005559">
    <property type="entry name" value="PRK07231.1"/>
    <property type="match status" value="1"/>
</dbReference>
<dbReference type="PANTHER" id="PTHR42760:SF133">
    <property type="entry name" value="3-OXOACYL-[ACYL-CARRIER-PROTEIN] REDUCTASE"/>
    <property type="match status" value="1"/>
</dbReference>
<evidence type="ECO:0000256" key="1">
    <source>
        <dbReference type="ARBA" id="ARBA00006484"/>
    </source>
</evidence>
<dbReference type="PRINTS" id="PR00081">
    <property type="entry name" value="GDHRDH"/>
</dbReference>
<keyword evidence="2 3" id="KW-0560">Oxidoreductase</keyword>
<accession>A0ABT6CN52</accession>
<evidence type="ECO:0000313" key="4">
    <source>
        <dbReference type="Proteomes" id="UP001222770"/>
    </source>
</evidence>
<dbReference type="EMBL" id="JAROCY010000025">
    <property type="protein sequence ID" value="MDF8335351.1"/>
    <property type="molecule type" value="Genomic_DNA"/>
</dbReference>
<dbReference type="RefSeq" id="WP_277280315.1">
    <property type="nucleotide sequence ID" value="NZ_JAROCY010000025.1"/>
</dbReference>
<dbReference type="Gene3D" id="3.40.50.720">
    <property type="entry name" value="NAD(P)-binding Rossmann-like Domain"/>
    <property type="match status" value="1"/>
</dbReference>
<sequence length="273" mass="28985">MTMELGSQRLKGRVAFVSGGLRGIGLACVERFLAEGAEVVLSDLDAADSEAATSVLARLGQAASYVSANVAREEDWERAVAMVKERHGKCHVLVNNAGIDLTGPVESLSMEGWRRIMSINVDGVFLGTKHFVPMMAESGKDFRGGSSIINVSSIMGLVGMNEVSAYNASKGAVRLFTKGIAIEFCQKKTPIRANSLHPGFVETPLLKAGFQRWVDQGFAEKPDDLVAGVVASTPIGRLAQPAELASAAFFLASEDSSYMTGAELVIDGGWTAQ</sequence>
<dbReference type="InterPro" id="IPR020904">
    <property type="entry name" value="Sc_DH/Rdtase_CS"/>
</dbReference>
<keyword evidence="4" id="KW-1185">Reference proteome</keyword>
<comment type="similarity">
    <text evidence="1">Belongs to the short-chain dehydrogenases/reductases (SDR) family.</text>
</comment>